<protein>
    <submittedName>
        <fullName evidence="6">PIN domain-containing protein</fullName>
    </submittedName>
</protein>
<keyword evidence="7" id="KW-1185">Reference proteome</keyword>
<evidence type="ECO:0000256" key="3">
    <source>
        <dbReference type="ARBA" id="ARBA00022801"/>
    </source>
</evidence>
<dbReference type="Proteomes" id="UP001600424">
    <property type="component" value="Unassembled WGS sequence"/>
</dbReference>
<keyword evidence="4" id="KW-0460">Magnesium</keyword>
<gene>
    <name evidence="6" type="ORF">ACFQ63_08965</name>
</gene>
<dbReference type="SUPFAM" id="SSF88723">
    <property type="entry name" value="PIN domain-like"/>
    <property type="match status" value="1"/>
</dbReference>
<keyword evidence="2" id="KW-0479">Metal-binding</keyword>
<sequence>MTPPRPEAAPGGTLVLDSEGLAKAVLRDRQVTDWLAVARAEDLRVVTSAATLVEVMHPRINRAALEWTLSRLVVEPVTDAVARQAAALLAEAGLHGHKYAIDAMVAATAIGAPGPVTVLTSVPEDLLALCRGRATVIAI</sequence>
<dbReference type="InterPro" id="IPR029060">
    <property type="entry name" value="PIN-like_dom_sf"/>
</dbReference>
<dbReference type="EMBL" id="JBHTRV010000005">
    <property type="protein sequence ID" value="MFE5979829.1"/>
    <property type="molecule type" value="Genomic_DNA"/>
</dbReference>
<keyword evidence="3" id="KW-0378">Hydrolase</keyword>
<reference evidence="6 7" key="1">
    <citation type="submission" date="2024-09" db="EMBL/GenBank/DDBJ databases">
        <title>The Natural Products Discovery Center: Release of the First 8490 Sequenced Strains for Exploring Actinobacteria Biosynthetic Diversity.</title>
        <authorList>
            <person name="Kalkreuter E."/>
            <person name="Kautsar S.A."/>
            <person name="Yang D."/>
            <person name="Bader C.D."/>
            <person name="Teijaro C.N."/>
            <person name="Fluegel L."/>
            <person name="Davis C.M."/>
            <person name="Simpson J.R."/>
            <person name="Lauterbach L."/>
            <person name="Steele A.D."/>
            <person name="Gui C."/>
            <person name="Meng S."/>
            <person name="Li G."/>
            <person name="Viehrig K."/>
            <person name="Ye F."/>
            <person name="Su P."/>
            <person name="Kiefer A.F."/>
            <person name="Nichols A."/>
            <person name="Cepeda A.J."/>
            <person name="Yan W."/>
            <person name="Fan B."/>
            <person name="Jiang Y."/>
            <person name="Adhikari A."/>
            <person name="Zheng C.-J."/>
            <person name="Schuster L."/>
            <person name="Cowan T.M."/>
            <person name="Smanski M.J."/>
            <person name="Chevrette M.G."/>
            <person name="De Carvalho L.P.S."/>
            <person name="Shen B."/>
        </authorList>
    </citation>
    <scope>NUCLEOTIDE SEQUENCE [LARGE SCALE GENOMIC DNA]</scope>
    <source>
        <strain evidence="6 7">NPDC056472</strain>
    </source>
</reference>
<dbReference type="InterPro" id="IPR002716">
    <property type="entry name" value="PIN_dom"/>
</dbReference>
<evidence type="ECO:0000259" key="5">
    <source>
        <dbReference type="Pfam" id="PF01850"/>
    </source>
</evidence>
<evidence type="ECO:0000256" key="4">
    <source>
        <dbReference type="ARBA" id="ARBA00022842"/>
    </source>
</evidence>
<feature type="domain" description="PIN" evidence="5">
    <location>
        <begin position="16"/>
        <end position="110"/>
    </location>
</feature>
<organism evidence="6 7">
    <name type="scientific">Streptomyces wedmorensis</name>
    <dbReference type="NCBI Taxonomy" id="43759"/>
    <lineage>
        <taxon>Bacteria</taxon>
        <taxon>Bacillati</taxon>
        <taxon>Actinomycetota</taxon>
        <taxon>Actinomycetes</taxon>
        <taxon>Kitasatosporales</taxon>
        <taxon>Streptomycetaceae</taxon>
        <taxon>Streptomyces</taxon>
    </lineage>
</organism>
<evidence type="ECO:0000313" key="7">
    <source>
        <dbReference type="Proteomes" id="UP001600424"/>
    </source>
</evidence>
<evidence type="ECO:0000256" key="2">
    <source>
        <dbReference type="ARBA" id="ARBA00022723"/>
    </source>
</evidence>
<comment type="caution">
    <text evidence="6">The sequence shown here is derived from an EMBL/GenBank/DDBJ whole genome shotgun (WGS) entry which is preliminary data.</text>
</comment>
<dbReference type="RefSeq" id="WP_386254559.1">
    <property type="nucleotide sequence ID" value="NZ_JBHTRV010000005.1"/>
</dbReference>
<keyword evidence="1" id="KW-0540">Nuclease</keyword>
<dbReference type="Gene3D" id="3.40.50.1010">
    <property type="entry name" value="5'-nuclease"/>
    <property type="match status" value="1"/>
</dbReference>
<evidence type="ECO:0000256" key="1">
    <source>
        <dbReference type="ARBA" id="ARBA00022722"/>
    </source>
</evidence>
<proteinExistence type="predicted"/>
<dbReference type="Pfam" id="PF01850">
    <property type="entry name" value="PIN"/>
    <property type="match status" value="1"/>
</dbReference>
<evidence type="ECO:0000313" key="6">
    <source>
        <dbReference type="EMBL" id="MFE5979829.1"/>
    </source>
</evidence>
<accession>A0ABW6IR86</accession>
<name>A0ABW6IR86_STRWE</name>